<dbReference type="SUPFAM" id="SSF53335">
    <property type="entry name" value="S-adenosyl-L-methionine-dependent methyltransferases"/>
    <property type="match status" value="1"/>
</dbReference>
<dbReference type="PANTHER" id="PTHR43712">
    <property type="entry name" value="PUTATIVE (AFU_ORTHOLOGUE AFUA_4G14580)-RELATED"/>
    <property type="match status" value="1"/>
</dbReference>
<dbReference type="PROSITE" id="PS51683">
    <property type="entry name" value="SAM_OMT_II"/>
    <property type="match status" value="1"/>
</dbReference>
<evidence type="ECO:0000256" key="2">
    <source>
        <dbReference type="ARBA" id="ARBA00022679"/>
    </source>
</evidence>
<evidence type="ECO:0000313" key="5">
    <source>
        <dbReference type="EMBL" id="PZG22228.1"/>
    </source>
</evidence>
<reference evidence="5 6" key="1">
    <citation type="submission" date="2018-01" db="EMBL/GenBank/DDBJ databases">
        <title>Draft genome sequence of Nonomuraea sp. KC333.</title>
        <authorList>
            <person name="Sahin N."/>
            <person name="Saygin H."/>
            <person name="Ay H."/>
        </authorList>
    </citation>
    <scope>NUCLEOTIDE SEQUENCE [LARGE SCALE GENOMIC DNA]</scope>
    <source>
        <strain evidence="5 6">KC333</strain>
    </source>
</reference>
<keyword evidence="3" id="KW-0949">S-adenosyl-L-methionine</keyword>
<comment type="caution">
    <text evidence="5">The sequence shown here is derived from an EMBL/GenBank/DDBJ whole genome shotgun (WGS) entry which is preliminary data.</text>
</comment>
<gene>
    <name evidence="5" type="ORF">C1J01_04365</name>
</gene>
<name>A0A2W2FBK0_9ACTN</name>
<dbReference type="OrthoDB" id="4145676at2"/>
<evidence type="ECO:0000256" key="1">
    <source>
        <dbReference type="ARBA" id="ARBA00022603"/>
    </source>
</evidence>
<organism evidence="5 6">
    <name type="scientific">Nonomuraea aridisoli</name>
    <dbReference type="NCBI Taxonomy" id="2070368"/>
    <lineage>
        <taxon>Bacteria</taxon>
        <taxon>Bacillati</taxon>
        <taxon>Actinomycetota</taxon>
        <taxon>Actinomycetes</taxon>
        <taxon>Streptosporangiales</taxon>
        <taxon>Streptosporangiaceae</taxon>
        <taxon>Nonomuraea</taxon>
    </lineage>
</organism>
<dbReference type="InterPro" id="IPR029063">
    <property type="entry name" value="SAM-dependent_MTases_sf"/>
</dbReference>
<evidence type="ECO:0000313" key="6">
    <source>
        <dbReference type="Proteomes" id="UP000249304"/>
    </source>
</evidence>
<evidence type="ECO:0000256" key="3">
    <source>
        <dbReference type="ARBA" id="ARBA00022691"/>
    </source>
</evidence>
<dbReference type="AlphaFoldDB" id="A0A2W2FBK0"/>
<keyword evidence="2" id="KW-0808">Transferase</keyword>
<dbReference type="InterPro" id="IPR016461">
    <property type="entry name" value="COMT-like"/>
</dbReference>
<dbReference type="Proteomes" id="UP000249304">
    <property type="component" value="Unassembled WGS sequence"/>
</dbReference>
<evidence type="ECO:0000259" key="4">
    <source>
        <dbReference type="Pfam" id="PF00891"/>
    </source>
</evidence>
<feature type="domain" description="O-methyltransferase C-terminal" evidence="4">
    <location>
        <begin position="3"/>
        <end position="160"/>
    </location>
</feature>
<dbReference type="PANTHER" id="PTHR43712:SF2">
    <property type="entry name" value="O-METHYLTRANSFERASE CICE"/>
    <property type="match status" value="1"/>
</dbReference>
<dbReference type="GO" id="GO:0032259">
    <property type="term" value="P:methylation"/>
    <property type="evidence" value="ECO:0007669"/>
    <property type="project" value="UniProtKB-KW"/>
</dbReference>
<dbReference type="GO" id="GO:0008171">
    <property type="term" value="F:O-methyltransferase activity"/>
    <property type="evidence" value="ECO:0007669"/>
    <property type="project" value="InterPro"/>
</dbReference>
<accession>A0A2W2FBK0</accession>
<dbReference type="InterPro" id="IPR001077">
    <property type="entry name" value="COMT_C"/>
</dbReference>
<keyword evidence="1" id="KW-0489">Methyltransferase</keyword>
<sequence length="180" mass="19125">MNEDLLTAIDTTGISLVVDVGGGSGALVRGLLAAHPELRGISLDLAHATPGAQEAGDKDGLGDRFTAVTGDFFDSVPAADLYLLKTILHDWDDEDCVKILRNCRASARPGARALVVENIIGPLGTPGFEPLADMHMLAMLPGQERDLAEFDALYAASGWRRQGDPTPTGFQFQIQNLVAI</sequence>
<dbReference type="RefSeq" id="WP_111176221.1">
    <property type="nucleotide sequence ID" value="NZ_POUD01000010.1"/>
</dbReference>
<keyword evidence="6" id="KW-1185">Reference proteome</keyword>
<dbReference type="Pfam" id="PF00891">
    <property type="entry name" value="Methyltransf_2"/>
    <property type="match status" value="1"/>
</dbReference>
<proteinExistence type="predicted"/>
<dbReference type="Gene3D" id="3.40.50.150">
    <property type="entry name" value="Vaccinia Virus protein VP39"/>
    <property type="match status" value="1"/>
</dbReference>
<protein>
    <recommendedName>
        <fullName evidence="4">O-methyltransferase C-terminal domain-containing protein</fullName>
    </recommendedName>
</protein>
<dbReference type="EMBL" id="POUD01000010">
    <property type="protein sequence ID" value="PZG22228.1"/>
    <property type="molecule type" value="Genomic_DNA"/>
</dbReference>